<protein>
    <submittedName>
        <fullName evidence="5">Adenine-specific DNA-methyltransferase</fullName>
    </submittedName>
</protein>
<dbReference type="STRING" id="1604334.SAMN05421546_2375"/>
<dbReference type="Pfam" id="PF01555">
    <property type="entry name" value="N6_N4_Mtase"/>
    <property type="match status" value="1"/>
</dbReference>
<evidence type="ECO:0000256" key="1">
    <source>
        <dbReference type="ARBA" id="ARBA00006594"/>
    </source>
</evidence>
<proteinExistence type="inferred from homology"/>
<dbReference type="Gene3D" id="3.40.50.150">
    <property type="entry name" value="Vaccinia Virus protein VP39"/>
    <property type="match status" value="1"/>
</dbReference>
<name>A0A1N6Y4J6_9GAMM</name>
<sequence length="565" mass="63972">MPWLEWHKRDDDLKATAKTPYRLLQPIQSLSHGDEDAPNMLIQGDNLEALKALLPYYAGQVKCIFIDPPYNTQSAFEHYDDNLEHAQWLSMMYPRMVLLRELLREDGSIWITLDDNESHYFKVMCDEIFGRRNFINQVSIKTKNTAGASGGGEDKRLKKNVETLLVYVKNNNSNGGFSKFNDVYEEINLFDLIDEMEDEGKSWKYTSVLQSYGDEIDRRVVKTGDGEDITVRKVRRVQRTTVKAIEKSSGRPREQIYSDNFEQIFSDTNAQTSIRTRIIDEFKELNDDEMLIASYIPRSGRDKGRVVEHFYISPTIRRVIWLKDTAEKKKNSITKKDKLGTLWTMFNWNNVSKEGGVRLPNGKKPEALIKAILDLATQPGDLVLDSFLGSGTTAAAAHKMGRRWIGVEIGEQAKSHCQPRLTLVVDGDDGGISEEVGWLGGGGFRFYQLGPKVFDDQGRINPEIKFEHLAAHIWFAETGTARSTRAMKSPLLGVHNGTAYYLLYNGILGDKTLAGGNMLTMKVLAGLPKHDGPMVIYGEGTNMTNDRLRSLGIKFKKTPNDIRAR</sequence>
<evidence type="ECO:0000256" key="2">
    <source>
        <dbReference type="ARBA" id="ARBA00022603"/>
    </source>
</evidence>
<reference evidence="6" key="1">
    <citation type="submission" date="2017-01" db="EMBL/GenBank/DDBJ databases">
        <authorList>
            <person name="Varghese N."/>
            <person name="Submissions S."/>
        </authorList>
    </citation>
    <scope>NUCLEOTIDE SEQUENCE [LARGE SCALE GENOMIC DNA]</scope>
    <source>
        <strain evidence="6">UM1</strain>
    </source>
</reference>
<dbReference type="SUPFAM" id="SSF53335">
    <property type="entry name" value="S-adenosyl-L-methionine-dependent methyltransferases"/>
    <property type="match status" value="1"/>
</dbReference>
<dbReference type="InterPro" id="IPR029063">
    <property type="entry name" value="SAM-dependent_MTases_sf"/>
</dbReference>
<dbReference type="PROSITE" id="PS00092">
    <property type="entry name" value="N6_MTASE"/>
    <property type="match status" value="1"/>
</dbReference>
<keyword evidence="2 5" id="KW-0489">Methyltransferase</keyword>
<keyword evidence="6" id="KW-1185">Reference proteome</keyword>
<dbReference type="PRINTS" id="PR00508">
    <property type="entry name" value="S21N4MTFRASE"/>
</dbReference>
<dbReference type="InterPro" id="IPR002941">
    <property type="entry name" value="DNA_methylase_N4/N6"/>
</dbReference>
<evidence type="ECO:0000313" key="6">
    <source>
        <dbReference type="Proteomes" id="UP000241788"/>
    </source>
</evidence>
<comment type="similarity">
    <text evidence="1">Belongs to the N(4)/N(6)-methyltransferase family.</text>
</comment>
<dbReference type="InterPro" id="IPR001091">
    <property type="entry name" value="RM_Methyltransferase"/>
</dbReference>
<dbReference type="RefSeq" id="WP_083688560.1">
    <property type="nucleotide sequence ID" value="NZ_FTLW01000006.1"/>
</dbReference>
<keyword evidence="3 5" id="KW-0808">Transferase</keyword>
<organism evidence="5 6">
    <name type="scientific">Solilutibacter tolerans</name>
    <dbReference type="NCBI Taxonomy" id="1604334"/>
    <lineage>
        <taxon>Bacteria</taxon>
        <taxon>Pseudomonadati</taxon>
        <taxon>Pseudomonadota</taxon>
        <taxon>Gammaproteobacteria</taxon>
        <taxon>Lysobacterales</taxon>
        <taxon>Lysobacteraceae</taxon>
        <taxon>Solilutibacter</taxon>
    </lineage>
</organism>
<dbReference type="AlphaFoldDB" id="A0A1N6Y4J6"/>
<evidence type="ECO:0000259" key="4">
    <source>
        <dbReference type="Pfam" id="PF01555"/>
    </source>
</evidence>
<dbReference type="GO" id="GO:0032259">
    <property type="term" value="P:methylation"/>
    <property type="evidence" value="ECO:0007669"/>
    <property type="project" value="UniProtKB-KW"/>
</dbReference>
<dbReference type="Proteomes" id="UP000241788">
    <property type="component" value="Unassembled WGS sequence"/>
</dbReference>
<gene>
    <name evidence="5" type="ORF">SAMN05421546_2375</name>
</gene>
<evidence type="ECO:0000313" key="5">
    <source>
        <dbReference type="EMBL" id="SIR09542.1"/>
    </source>
</evidence>
<feature type="domain" description="DNA methylase N-4/N-6" evidence="4">
    <location>
        <begin position="61"/>
        <end position="414"/>
    </location>
</feature>
<dbReference type="EMBL" id="FTLW01000006">
    <property type="protein sequence ID" value="SIR09542.1"/>
    <property type="molecule type" value="Genomic_DNA"/>
</dbReference>
<dbReference type="GO" id="GO:0003677">
    <property type="term" value="F:DNA binding"/>
    <property type="evidence" value="ECO:0007669"/>
    <property type="project" value="InterPro"/>
</dbReference>
<dbReference type="GO" id="GO:0008170">
    <property type="term" value="F:N-methyltransferase activity"/>
    <property type="evidence" value="ECO:0007669"/>
    <property type="project" value="InterPro"/>
</dbReference>
<evidence type="ECO:0000256" key="3">
    <source>
        <dbReference type="ARBA" id="ARBA00022679"/>
    </source>
</evidence>
<accession>A0A1N6Y4J6</accession>
<dbReference type="InterPro" id="IPR002052">
    <property type="entry name" value="DNA_methylase_N6_adenine_CS"/>
</dbReference>